<organism evidence="1 2">
    <name type="scientific">Potamilus streckersoni</name>
    <dbReference type="NCBI Taxonomy" id="2493646"/>
    <lineage>
        <taxon>Eukaryota</taxon>
        <taxon>Metazoa</taxon>
        <taxon>Spiralia</taxon>
        <taxon>Lophotrochozoa</taxon>
        <taxon>Mollusca</taxon>
        <taxon>Bivalvia</taxon>
        <taxon>Autobranchia</taxon>
        <taxon>Heteroconchia</taxon>
        <taxon>Palaeoheterodonta</taxon>
        <taxon>Unionida</taxon>
        <taxon>Unionoidea</taxon>
        <taxon>Unionidae</taxon>
        <taxon>Ambleminae</taxon>
        <taxon>Lampsilini</taxon>
        <taxon>Potamilus</taxon>
    </lineage>
</organism>
<proteinExistence type="predicted"/>
<gene>
    <name evidence="1" type="ORF">CHS0354_000577</name>
</gene>
<protein>
    <submittedName>
        <fullName evidence="1">Uncharacterized protein</fullName>
    </submittedName>
</protein>
<reference evidence="1" key="3">
    <citation type="submission" date="2023-05" db="EMBL/GenBank/DDBJ databases">
        <authorList>
            <person name="Smith C.H."/>
        </authorList>
    </citation>
    <scope>NUCLEOTIDE SEQUENCE</scope>
    <source>
        <strain evidence="1">CHS0354</strain>
        <tissue evidence="1">Mantle</tissue>
    </source>
</reference>
<accession>A0AAE0T6Z1</accession>
<evidence type="ECO:0000313" key="2">
    <source>
        <dbReference type="Proteomes" id="UP001195483"/>
    </source>
</evidence>
<evidence type="ECO:0000313" key="1">
    <source>
        <dbReference type="EMBL" id="KAK3604914.1"/>
    </source>
</evidence>
<sequence length="271" mass="32078">MIEKIKIGEIIQADVTRFIIACSHREQAKEKDLLGCLVKTESQHHTLYSVIANIEYIPTDSSRSVLPLGLSRHKLNQEMNHLYELIHIKYTTVAVGYSNSLSNSSESSFFVRMILNRPNDPVGDELLVVFNSSLTNLTNSPNNMKTIEPELYTSEGFTIDELVRIYKKYIDDLNDPREIWIDGYDEFLFYRSDIEIRKKELTHEQRLIVLWCDNVVLREAYSYFMEYEFGLGLLDDWYRDTHYPKHHWWWYVDKIFLNEMEKPTLNEDSLM</sequence>
<dbReference type="Proteomes" id="UP001195483">
    <property type="component" value="Unassembled WGS sequence"/>
</dbReference>
<dbReference type="AlphaFoldDB" id="A0AAE0T6Z1"/>
<name>A0AAE0T6Z1_9BIVA</name>
<comment type="caution">
    <text evidence="1">The sequence shown here is derived from an EMBL/GenBank/DDBJ whole genome shotgun (WGS) entry which is preliminary data.</text>
</comment>
<reference evidence="1" key="1">
    <citation type="journal article" date="2021" name="Genome Biol. Evol.">
        <title>A High-Quality Reference Genome for a Parasitic Bivalve with Doubly Uniparental Inheritance (Bivalvia: Unionida).</title>
        <authorList>
            <person name="Smith C.H."/>
        </authorList>
    </citation>
    <scope>NUCLEOTIDE SEQUENCE</scope>
    <source>
        <strain evidence="1">CHS0354</strain>
    </source>
</reference>
<dbReference type="EMBL" id="JAEAOA010000085">
    <property type="protein sequence ID" value="KAK3604914.1"/>
    <property type="molecule type" value="Genomic_DNA"/>
</dbReference>
<keyword evidence="2" id="KW-1185">Reference proteome</keyword>
<reference evidence="1" key="2">
    <citation type="journal article" date="2021" name="Genome Biol. Evol.">
        <title>Developing a high-quality reference genome for a parasitic bivalve with doubly uniparental inheritance (Bivalvia: Unionida).</title>
        <authorList>
            <person name="Smith C.H."/>
        </authorList>
    </citation>
    <scope>NUCLEOTIDE SEQUENCE</scope>
    <source>
        <strain evidence="1">CHS0354</strain>
        <tissue evidence="1">Mantle</tissue>
    </source>
</reference>